<comment type="caution">
    <text evidence="1">The sequence shown here is derived from an EMBL/GenBank/DDBJ whole genome shotgun (WGS) entry which is preliminary data.</text>
</comment>
<keyword evidence="2" id="KW-1185">Reference proteome</keyword>
<name>A0A5B7FDA4_PORTR</name>
<evidence type="ECO:0000313" key="1">
    <source>
        <dbReference type="EMBL" id="MPC43475.1"/>
    </source>
</evidence>
<dbReference type="AlphaFoldDB" id="A0A5B7FDA4"/>
<protein>
    <submittedName>
        <fullName evidence="1">Uncharacterized protein</fullName>
    </submittedName>
</protein>
<reference evidence="1 2" key="1">
    <citation type="submission" date="2019-05" db="EMBL/GenBank/DDBJ databases">
        <title>Another draft genome of Portunus trituberculatus and its Hox gene families provides insights of decapod evolution.</title>
        <authorList>
            <person name="Jeong J.-H."/>
            <person name="Song I."/>
            <person name="Kim S."/>
            <person name="Choi T."/>
            <person name="Kim D."/>
            <person name="Ryu S."/>
            <person name="Kim W."/>
        </authorList>
    </citation>
    <scope>NUCLEOTIDE SEQUENCE [LARGE SCALE GENOMIC DNA]</scope>
    <source>
        <tissue evidence="1">Muscle</tissue>
    </source>
</reference>
<proteinExistence type="predicted"/>
<dbReference type="Proteomes" id="UP000324222">
    <property type="component" value="Unassembled WGS sequence"/>
</dbReference>
<sequence length="64" mass="7611">MTSYLQARAQCEKVGDRLYRELQMDEMPWVCAQAKKYAETVRKMREERETMVKEQHGLDSEIKG</sequence>
<evidence type="ECO:0000313" key="2">
    <source>
        <dbReference type="Proteomes" id="UP000324222"/>
    </source>
</evidence>
<dbReference type="EMBL" id="VSRR010005846">
    <property type="protein sequence ID" value="MPC43475.1"/>
    <property type="molecule type" value="Genomic_DNA"/>
</dbReference>
<accession>A0A5B7FDA4</accession>
<organism evidence="1 2">
    <name type="scientific">Portunus trituberculatus</name>
    <name type="common">Swimming crab</name>
    <name type="synonym">Neptunus trituberculatus</name>
    <dbReference type="NCBI Taxonomy" id="210409"/>
    <lineage>
        <taxon>Eukaryota</taxon>
        <taxon>Metazoa</taxon>
        <taxon>Ecdysozoa</taxon>
        <taxon>Arthropoda</taxon>
        <taxon>Crustacea</taxon>
        <taxon>Multicrustacea</taxon>
        <taxon>Malacostraca</taxon>
        <taxon>Eumalacostraca</taxon>
        <taxon>Eucarida</taxon>
        <taxon>Decapoda</taxon>
        <taxon>Pleocyemata</taxon>
        <taxon>Brachyura</taxon>
        <taxon>Eubrachyura</taxon>
        <taxon>Portunoidea</taxon>
        <taxon>Portunidae</taxon>
        <taxon>Portuninae</taxon>
        <taxon>Portunus</taxon>
    </lineage>
</organism>
<gene>
    <name evidence="1" type="ORF">E2C01_037124</name>
</gene>